<dbReference type="AlphaFoldDB" id="A0A1H3BGN4"/>
<evidence type="ECO:0000313" key="3">
    <source>
        <dbReference type="Proteomes" id="UP000199249"/>
    </source>
</evidence>
<accession>A0A1H3BGN4</accession>
<proteinExistence type="predicted"/>
<feature type="signal peptide" evidence="1">
    <location>
        <begin position="1"/>
        <end position="21"/>
    </location>
</feature>
<dbReference type="EMBL" id="FNOV01000001">
    <property type="protein sequence ID" value="SDX40878.1"/>
    <property type="molecule type" value="Genomic_DNA"/>
</dbReference>
<feature type="chain" id="PRO_5011730832" evidence="1">
    <location>
        <begin position="22"/>
        <end position="168"/>
    </location>
</feature>
<gene>
    <name evidence="2" type="ORF">SAMN04488069_101279</name>
</gene>
<name>A0A1H3BGN4_9BACT</name>
<keyword evidence="1" id="KW-0732">Signal</keyword>
<organism evidence="2 3">
    <name type="scientific">Hymenobacter psychrophilus</name>
    <dbReference type="NCBI Taxonomy" id="651662"/>
    <lineage>
        <taxon>Bacteria</taxon>
        <taxon>Pseudomonadati</taxon>
        <taxon>Bacteroidota</taxon>
        <taxon>Cytophagia</taxon>
        <taxon>Cytophagales</taxon>
        <taxon>Hymenobacteraceae</taxon>
        <taxon>Hymenobacter</taxon>
    </lineage>
</organism>
<dbReference type="RefSeq" id="WP_092737104.1">
    <property type="nucleotide sequence ID" value="NZ_FNOV01000001.1"/>
</dbReference>
<evidence type="ECO:0000256" key="1">
    <source>
        <dbReference type="SAM" id="SignalP"/>
    </source>
</evidence>
<dbReference type="Proteomes" id="UP000199249">
    <property type="component" value="Unassembled WGS sequence"/>
</dbReference>
<evidence type="ECO:0000313" key="2">
    <source>
        <dbReference type="EMBL" id="SDX40878.1"/>
    </source>
</evidence>
<sequence>MKPTFLFLLLALLLGGPAAQAQSGYQVPDYTLRLPEDYIRFEPQVVEAVNWLEKTPAGQQTAQRQAANKFVFQWLSGSSNVQVQLQKYVADLVKQDPDQLLLFMGGWARYQLQHPEVQDEVLLNVEGIHTLLVAYQAGGYKKNKQLDELLRLRQQNQLPAWVTKQLGR</sequence>
<protein>
    <submittedName>
        <fullName evidence="2">Uncharacterized protein</fullName>
    </submittedName>
</protein>
<reference evidence="3" key="1">
    <citation type="submission" date="2016-10" db="EMBL/GenBank/DDBJ databases">
        <authorList>
            <person name="Varghese N."/>
            <person name="Submissions S."/>
        </authorList>
    </citation>
    <scope>NUCLEOTIDE SEQUENCE [LARGE SCALE GENOMIC DNA]</scope>
    <source>
        <strain evidence="3">CGMCC 1.8975</strain>
    </source>
</reference>
<keyword evidence="3" id="KW-1185">Reference proteome</keyword>
<dbReference type="OrthoDB" id="793442at2"/>